<sequence>MQNLTTGYKCAIGTYNNLYNSKDATYCKPCNAGKYCAAATMDQNCATCSCPLGYYCTEGTQSPVKCPDGTYTSQTGAATLEHCLKCPEGHYCISGTTTITPCIVGTFRSTVGARSANDCEICTSGYVCSKTGLAVPNELCPQGHYCPAGSTTLYKYPCPIGTINDSFGLSSSSQCESCPEGYVCDKGTGGATRPSACLAGSYCPYGTSDATKTLCKSGTWSDRTNISSMDECYPCPRGSWCPIGSTNANNKCPKGYCCTFGTKAAYDYPCPAGTYSDVESLESCDSCKACPQGHYCEEASTTPTKCPIKTYNLLKNSNNLSACLQCLSGYYCDTIGKVNPTICPIGKYSKEGQSSCSACEEGRFCDKTGTTFDIMENTNVCPPGLYCPVGMDKVPDASINACIVGNYCPKALISRNPIKCPIGTYNDKTGLSSVNDCKACIAGKCCATLGMTSAIVECPIGNYCLEGTGLCDTYKCPIGSYRSTKGAKSLQDCQPCPVGKFCDIMGTSVPNVCIKGHFCPLNSNIPQPCPLGTFSSNTGLGTSDDCTVCTGGKYCAGVGLLVPTGSTDAGFVGISGVFTSAPYDGVTGKLCPLGYYCPIGSAVPKACDAGKYVPSEGGKNKLQCISAPP</sequence>
<organism evidence="1 2">
    <name type="scientific">Intoshia linei</name>
    <dbReference type="NCBI Taxonomy" id="1819745"/>
    <lineage>
        <taxon>Eukaryota</taxon>
        <taxon>Metazoa</taxon>
        <taxon>Spiralia</taxon>
        <taxon>Lophotrochozoa</taxon>
        <taxon>Mesozoa</taxon>
        <taxon>Orthonectida</taxon>
        <taxon>Rhopaluridae</taxon>
        <taxon>Intoshia</taxon>
    </lineage>
</organism>
<dbReference type="SMART" id="SM01411">
    <property type="entry name" value="Ephrin_rec_like"/>
    <property type="match status" value="10"/>
</dbReference>
<dbReference type="PANTHER" id="PTHR46104:SF1">
    <property type="entry name" value="GENE 9195-RELATED"/>
    <property type="match status" value="1"/>
</dbReference>
<dbReference type="PANTHER" id="PTHR46104">
    <property type="entry name" value="GENE 9195-RELATED-RELATED"/>
    <property type="match status" value="1"/>
</dbReference>
<evidence type="ECO:0000313" key="1">
    <source>
        <dbReference type="EMBL" id="OAF64381.1"/>
    </source>
</evidence>
<dbReference type="AlphaFoldDB" id="A0A177ASL1"/>
<dbReference type="EMBL" id="LWCA01001879">
    <property type="protein sequence ID" value="OAF64381.1"/>
    <property type="molecule type" value="Genomic_DNA"/>
</dbReference>
<proteinExistence type="predicted"/>
<gene>
    <name evidence="1" type="ORF">A3Q56_07913</name>
</gene>
<accession>A0A177ASL1</accession>
<comment type="caution">
    <text evidence="1">The sequence shown here is derived from an EMBL/GenBank/DDBJ whole genome shotgun (WGS) entry which is preliminary data.</text>
</comment>
<dbReference type="SUPFAM" id="SSF57184">
    <property type="entry name" value="Growth factor receptor domain"/>
    <property type="match status" value="4"/>
</dbReference>
<dbReference type="Proteomes" id="UP000078046">
    <property type="component" value="Unassembled WGS sequence"/>
</dbReference>
<dbReference type="OrthoDB" id="413581at2759"/>
<reference evidence="1 2" key="1">
    <citation type="submission" date="2016-04" db="EMBL/GenBank/DDBJ databases">
        <title>The genome of Intoshia linei affirms orthonectids as highly simplified spiralians.</title>
        <authorList>
            <person name="Mikhailov K.V."/>
            <person name="Slusarev G.S."/>
            <person name="Nikitin M.A."/>
            <person name="Logacheva M.D."/>
            <person name="Penin A."/>
            <person name="Aleoshin V."/>
            <person name="Panchin Y.V."/>
        </authorList>
    </citation>
    <scope>NUCLEOTIDE SEQUENCE [LARGE SCALE GENOMIC DNA]</scope>
    <source>
        <strain evidence="1">Intl2013</strain>
        <tissue evidence="1">Whole animal</tissue>
    </source>
</reference>
<name>A0A177ASL1_9BILA</name>
<evidence type="ECO:0000313" key="2">
    <source>
        <dbReference type="Proteomes" id="UP000078046"/>
    </source>
</evidence>
<feature type="non-terminal residue" evidence="1">
    <location>
        <position position="629"/>
    </location>
</feature>
<keyword evidence="2" id="KW-1185">Reference proteome</keyword>
<protein>
    <submittedName>
        <fullName evidence="1">Uncharacterized protein</fullName>
    </submittedName>
</protein>
<dbReference type="InterPro" id="IPR009030">
    <property type="entry name" value="Growth_fac_rcpt_cys_sf"/>
</dbReference>